<proteinExistence type="inferred from homology"/>
<dbReference type="SUPFAM" id="SSF52540">
    <property type="entry name" value="P-loop containing nucleoside triphosphate hydrolases"/>
    <property type="match status" value="1"/>
</dbReference>
<feature type="domain" description="Kinesin motor" evidence="3">
    <location>
        <begin position="46"/>
        <end position="193"/>
    </location>
</feature>
<feature type="binding site" evidence="2">
    <location>
        <begin position="53"/>
        <end position="60"/>
    </location>
    <ligand>
        <name>ATP</name>
        <dbReference type="ChEBI" id="CHEBI:30616"/>
    </ligand>
</feature>
<dbReference type="InterPro" id="IPR036961">
    <property type="entry name" value="Kinesin_motor_dom_sf"/>
</dbReference>
<dbReference type="AlphaFoldDB" id="A0A118GP40"/>
<evidence type="ECO:0000313" key="4">
    <source>
        <dbReference type="EMBL" id="KVG05256.1"/>
    </source>
</evidence>
<dbReference type="Gene3D" id="3.40.850.10">
    <property type="entry name" value="Kinesin motor domain"/>
    <property type="match status" value="1"/>
</dbReference>
<evidence type="ECO:0000256" key="2">
    <source>
        <dbReference type="PROSITE-ProRule" id="PRU00283"/>
    </source>
</evidence>
<dbReference type="SMART" id="SM00129">
    <property type="entry name" value="KISc"/>
    <property type="match status" value="1"/>
</dbReference>
<dbReference type="GO" id="GO:0007018">
    <property type="term" value="P:microtubule-based movement"/>
    <property type="evidence" value="ECO:0007669"/>
    <property type="project" value="InterPro"/>
</dbReference>
<dbReference type="GO" id="GO:0003777">
    <property type="term" value="F:microtubule motor activity"/>
    <property type="evidence" value="ECO:0007669"/>
    <property type="project" value="InterPro"/>
</dbReference>
<keyword evidence="5" id="KW-1185">Reference proteome</keyword>
<evidence type="ECO:0000313" key="5">
    <source>
        <dbReference type="Proteomes" id="UP000243975"/>
    </source>
</evidence>
<dbReference type="STRING" id="59895.A0A118GP40"/>
<dbReference type="PROSITE" id="PS50067">
    <property type="entry name" value="KINESIN_MOTOR_2"/>
    <property type="match status" value="1"/>
</dbReference>
<keyword evidence="1 2" id="KW-0505">Motor protein</keyword>
<evidence type="ECO:0000259" key="3">
    <source>
        <dbReference type="PROSITE" id="PS50067"/>
    </source>
</evidence>
<dbReference type="PANTHER" id="PTHR47968:SF34">
    <property type="entry name" value="KINESIN-LIKE PROTEIN"/>
    <property type="match status" value="1"/>
</dbReference>
<comment type="similarity">
    <text evidence="2">Belongs to the TRAFAC class myosin-kinesin ATPase superfamily. Kinesin family.</text>
</comment>
<name>A0A118GP40_CYNCS</name>
<dbReference type="InterPro" id="IPR027640">
    <property type="entry name" value="Kinesin-like_fam"/>
</dbReference>
<dbReference type="Gramene" id="KVG05256">
    <property type="protein sequence ID" value="KVG05256"/>
    <property type="gene ID" value="Ccrd_026580"/>
</dbReference>
<comment type="caution">
    <text evidence="4">The sequence shown here is derived from an EMBL/GenBank/DDBJ whole genome shotgun (WGS) entry which is preliminary data.</text>
</comment>
<gene>
    <name evidence="4" type="ORF">Ccrd_026580</name>
</gene>
<dbReference type="InterPro" id="IPR001752">
    <property type="entry name" value="Kinesin_motor_dom"/>
</dbReference>
<dbReference type="InterPro" id="IPR027417">
    <property type="entry name" value="P-loop_NTPase"/>
</dbReference>
<sequence>MAGALVQATSFPSTVAGESMIRPKRSGNTKGEVKRMYNLQTPPMRTVIVMAYGQTGIGKTFTLGRLGDENTSALGIMVRAMEDILANICRDSDSVMISYLQLYMETIQDLLNPTNDNISIVEDPKTGDVSVPAATLVDIRSHQHFMELLRLGKAQRVTANTKFNTESSCSHAILMVHINSESSSSAFSSSSSV</sequence>
<keyword evidence="2" id="KW-0067">ATP-binding</keyword>
<protein>
    <submittedName>
        <fullName evidence="4">Kinesin, motor domain-containing protein</fullName>
    </submittedName>
</protein>
<dbReference type="PANTHER" id="PTHR47968">
    <property type="entry name" value="CENTROMERE PROTEIN E"/>
    <property type="match status" value="1"/>
</dbReference>
<accession>A0A118GP40</accession>
<keyword evidence="2" id="KW-0547">Nucleotide-binding</keyword>
<dbReference type="GO" id="GO:0005524">
    <property type="term" value="F:ATP binding"/>
    <property type="evidence" value="ECO:0007669"/>
    <property type="project" value="UniProtKB-UniRule"/>
</dbReference>
<dbReference type="GO" id="GO:0008017">
    <property type="term" value="F:microtubule binding"/>
    <property type="evidence" value="ECO:0007669"/>
    <property type="project" value="InterPro"/>
</dbReference>
<dbReference type="Proteomes" id="UP000243975">
    <property type="component" value="Unassembled WGS sequence"/>
</dbReference>
<dbReference type="EMBL" id="LEKV01008707">
    <property type="protein sequence ID" value="KVG05256.1"/>
    <property type="molecule type" value="Genomic_DNA"/>
</dbReference>
<organism evidence="4 5">
    <name type="scientific">Cynara cardunculus var. scolymus</name>
    <name type="common">Globe artichoke</name>
    <name type="synonym">Cynara scolymus</name>
    <dbReference type="NCBI Taxonomy" id="59895"/>
    <lineage>
        <taxon>Eukaryota</taxon>
        <taxon>Viridiplantae</taxon>
        <taxon>Streptophyta</taxon>
        <taxon>Embryophyta</taxon>
        <taxon>Tracheophyta</taxon>
        <taxon>Spermatophyta</taxon>
        <taxon>Magnoliopsida</taxon>
        <taxon>eudicotyledons</taxon>
        <taxon>Gunneridae</taxon>
        <taxon>Pentapetalae</taxon>
        <taxon>asterids</taxon>
        <taxon>campanulids</taxon>
        <taxon>Asterales</taxon>
        <taxon>Asteraceae</taxon>
        <taxon>Carduoideae</taxon>
        <taxon>Cardueae</taxon>
        <taxon>Carduinae</taxon>
        <taxon>Cynara</taxon>
    </lineage>
</organism>
<evidence type="ECO:0000256" key="1">
    <source>
        <dbReference type="ARBA" id="ARBA00023175"/>
    </source>
</evidence>
<dbReference type="PRINTS" id="PR00380">
    <property type="entry name" value="KINESINHEAVY"/>
</dbReference>
<dbReference type="Pfam" id="PF00225">
    <property type="entry name" value="Kinesin"/>
    <property type="match status" value="1"/>
</dbReference>
<reference evidence="4 5" key="1">
    <citation type="journal article" date="2016" name="Sci. Rep.">
        <title>The genome sequence of the outbreeding globe artichoke constructed de novo incorporating a phase-aware low-pass sequencing strategy of F1 progeny.</title>
        <authorList>
            <person name="Scaglione D."/>
            <person name="Reyes-Chin-Wo S."/>
            <person name="Acquadro A."/>
            <person name="Froenicke L."/>
            <person name="Portis E."/>
            <person name="Beitel C."/>
            <person name="Tirone M."/>
            <person name="Mauro R."/>
            <person name="Lo Monaco A."/>
            <person name="Mauromicale G."/>
            <person name="Faccioli P."/>
            <person name="Cattivelli L."/>
            <person name="Rieseberg L."/>
            <person name="Michelmore R."/>
            <person name="Lanteri S."/>
        </authorList>
    </citation>
    <scope>NUCLEOTIDE SEQUENCE [LARGE SCALE GENOMIC DNA]</scope>
    <source>
        <strain evidence="4">2C</strain>
    </source>
</reference>